<evidence type="ECO:0000313" key="1">
    <source>
        <dbReference type="EMBL" id="KOB65774.1"/>
    </source>
</evidence>
<dbReference type="PANTHER" id="PTHR10938:SF0">
    <property type="entry name" value="TRANSLATION INITIATION FACTOR IF-3, MITOCHONDRIAL"/>
    <property type="match status" value="1"/>
</dbReference>
<dbReference type="GO" id="GO:0003743">
    <property type="term" value="F:translation initiation factor activity"/>
    <property type="evidence" value="ECO:0007669"/>
    <property type="project" value="UniProtKB-KW"/>
</dbReference>
<sequence length="144" mass="16817">MNKFLALFSVRRLVECRPISTRLTADGKEVPKRKNFENRITLIGTDNSVSITDLKNAQSLSERRELKLVKLQDVDSKTRRPVYKLMTNTEYHAEELERRQEKQTARQNNLIKGEKLLTLSTKIGEHDLMTGVRKMVKLLDKQYE</sequence>
<comment type="caution">
    <text evidence="1">The sequence shown here is derived from an EMBL/GenBank/DDBJ whole genome shotgun (WGS) entry which is preliminary data.</text>
</comment>
<dbReference type="Proteomes" id="UP000037510">
    <property type="component" value="Unassembled WGS sequence"/>
</dbReference>
<evidence type="ECO:0000313" key="2">
    <source>
        <dbReference type="Proteomes" id="UP000037510"/>
    </source>
</evidence>
<dbReference type="GO" id="GO:0032790">
    <property type="term" value="P:ribosome disassembly"/>
    <property type="evidence" value="ECO:0007669"/>
    <property type="project" value="TreeGrafter"/>
</dbReference>
<dbReference type="PANTHER" id="PTHR10938">
    <property type="entry name" value="TRANSLATION INITIATION FACTOR IF-3"/>
    <property type="match status" value="1"/>
</dbReference>
<dbReference type="GO" id="GO:0070124">
    <property type="term" value="P:mitochondrial translational initiation"/>
    <property type="evidence" value="ECO:0007669"/>
    <property type="project" value="TreeGrafter"/>
</dbReference>
<feature type="non-terminal residue" evidence="1">
    <location>
        <position position="144"/>
    </location>
</feature>
<gene>
    <name evidence="1" type="ORF">OBRU01_22246</name>
</gene>
<proteinExistence type="predicted"/>
<name>A0A0L7KRZ1_OPEBR</name>
<organism evidence="1 2">
    <name type="scientific">Operophtera brumata</name>
    <name type="common">Winter moth</name>
    <name type="synonym">Phalaena brumata</name>
    <dbReference type="NCBI Taxonomy" id="104452"/>
    <lineage>
        <taxon>Eukaryota</taxon>
        <taxon>Metazoa</taxon>
        <taxon>Ecdysozoa</taxon>
        <taxon>Arthropoda</taxon>
        <taxon>Hexapoda</taxon>
        <taxon>Insecta</taxon>
        <taxon>Pterygota</taxon>
        <taxon>Neoptera</taxon>
        <taxon>Endopterygota</taxon>
        <taxon>Lepidoptera</taxon>
        <taxon>Glossata</taxon>
        <taxon>Ditrysia</taxon>
        <taxon>Geometroidea</taxon>
        <taxon>Geometridae</taxon>
        <taxon>Larentiinae</taxon>
        <taxon>Operophtera</taxon>
    </lineage>
</organism>
<accession>A0A0L7KRZ1</accession>
<reference evidence="1 2" key="1">
    <citation type="journal article" date="2015" name="Genome Biol. Evol.">
        <title>The genome of winter moth (Operophtera brumata) provides a genomic perspective on sexual dimorphism and phenology.</title>
        <authorList>
            <person name="Derks M.F."/>
            <person name="Smit S."/>
            <person name="Salis L."/>
            <person name="Schijlen E."/>
            <person name="Bossers A."/>
            <person name="Mateman C."/>
            <person name="Pijl A.S."/>
            <person name="de Ridder D."/>
            <person name="Groenen M.A."/>
            <person name="Visser M.E."/>
            <person name="Megens H.J."/>
        </authorList>
    </citation>
    <scope>NUCLEOTIDE SEQUENCE [LARGE SCALE GENOMIC DNA]</scope>
    <source>
        <strain evidence="1">WM2013NL</strain>
        <tissue evidence="1">Head and thorax</tissue>
    </source>
</reference>
<dbReference type="InterPro" id="IPR001288">
    <property type="entry name" value="Translation_initiation_fac_3"/>
</dbReference>
<keyword evidence="1" id="KW-0396">Initiation factor</keyword>
<dbReference type="EMBL" id="JTDY01006687">
    <property type="protein sequence ID" value="KOB65774.1"/>
    <property type="molecule type" value="Genomic_DNA"/>
</dbReference>
<protein>
    <submittedName>
        <fullName evidence="1">Translation initiation factor-3 (IF3)</fullName>
    </submittedName>
</protein>
<dbReference type="AlphaFoldDB" id="A0A0L7KRZ1"/>
<dbReference type="GO" id="GO:0005739">
    <property type="term" value="C:mitochondrion"/>
    <property type="evidence" value="ECO:0007669"/>
    <property type="project" value="TreeGrafter"/>
</dbReference>
<keyword evidence="2" id="KW-1185">Reference proteome</keyword>
<keyword evidence="1" id="KW-0648">Protein biosynthesis</keyword>
<dbReference type="GO" id="GO:0043022">
    <property type="term" value="F:ribosome binding"/>
    <property type="evidence" value="ECO:0007669"/>
    <property type="project" value="TreeGrafter"/>
</dbReference>